<dbReference type="InParanoid" id="E5AA89"/>
<evidence type="ECO:0000313" key="2">
    <source>
        <dbReference type="Proteomes" id="UP000002668"/>
    </source>
</evidence>
<evidence type="ECO:0000313" key="1">
    <source>
        <dbReference type="EMBL" id="CBY00580.1"/>
    </source>
</evidence>
<sequence length="64" mass="7315">MMGAIERKPGKKIGGQEIELRATGNERYKCLGRVIYTPFERTDLEGRRTIAETKIVLTFDLQSK</sequence>
<dbReference type="HOGENOM" id="CLU_2868100_0_0_1"/>
<reference evidence="2" key="1">
    <citation type="journal article" date="2011" name="Nat. Commun.">
        <title>Effector diversification within compartments of the Leptosphaeria maculans genome affected by Repeat-Induced Point mutations.</title>
        <authorList>
            <person name="Rouxel T."/>
            <person name="Grandaubert J."/>
            <person name="Hane J.K."/>
            <person name="Hoede C."/>
            <person name="van de Wouw A.P."/>
            <person name="Couloux A."/>
            <person name="Dominguez V."/>
            <person name="Anthouard V."/>
            <person name="Bally P."/>
            <person name="Bourras S."/>
            <person name="Cozijnsen A.J."/>
            <person name="Ciuffetti L.M."/>
            <person name="Degrave A."/>
            <person name="Dilmaghani A."/>
            <person name="Duret L."/>
            <person name="Fudal I."/>
            <person name="Goodwin S.B."/>
            <person name="Gout L."/>
            <person name="Glaser N."/>
            <person name="Linglin J."/>
            <person name="Kema G.H.J."/>
            <person name="Lapalu N."/>
            <person name="Lawrence C.B."/>
            <person name="May K."/>
            <person name="Meyer M."/>
            <person name="Ollivier B."/>
            <person name="Poulain J."/>
            <person name="Schoch C.L."/>
            <person name="Simon A."/>
            <person name="Spatafora J.W."/>
            <person name="Stachowiak A."/>
            <person name="Turgeon B.G."/>
            <person name="Tyler B.M."/>
            <person name="Vincent D."/>
            <person name="Weissenbach J."/>
            <person name="Amselem J."/>
            <person name="Quesneville H."/>
            <person name="Oliver R.P."/>
            <person name="Wincker P."/>
            <person name="Balesdent M.-H."/>
            <person name="Howlett B.J."/>
        </authorList>
    </citation>
    <scope>NUCLEOTIDE SEQUENCE [LARGE SCALE GENOMIC DNA]</scope>
    <source>
        <strain evidence="2">JN3 / isolate v23.1.3 / race Av1-4-5-6-7-8</strain>
    </source>
</reference>
<organism evidence="2">
    <name type="scientific">Leptosphaeria maculans (strain JN3 / isolate v23.1.3 / race Av1-4-5-6-7-8)</name>
    <name type="common">Blackleg fungus</name>
    <name type="synonym">Phoma lingam</name>
    <dbReference type="NCBI Taxonomy" id="985895"/>
    <lineage>
        <taxon>Eukaryota</taxon>
        <taxon>Fungi</taxon>
        <taxon>Dikarya</taxon>
        <taxon>Ascomycota</taxon>
        <taxon>Pezizomycotina</taxon>
        <taxon>Dothideomycetes</taxon>
        <taxon>Pleosporomycetidae</taxon>
        <taxon>Pleosporales</taxon>
        <taxon>Pleosporineae</taxon>
        <taxon>Leptosphaeriaceae</taxon>
        <taxon>Plenodomus</taxon>
        <taxon>Plenodomus lingam/Leptosphaeria maculans species complex</taxon>
    </lineage>
</organism>
<accession>E5AA89</accession>
<keyword evidence="2" id="KW-1185">Reference proteome</keyword>
<dbReference type="EMBL" id="FP929138">
    <property type="protein sequence ID" value="CBY00580.1"/>
    <property type="molecule type" value="Genomic_DNA"/>
</dbReference>
<dbReference type="AlphaFoldDB" id="E5AA89"/>
<dbReference type="VEuPathDB" id="FungiDB:LEMA_uP017100.1"/>
<name>E5AA89_LEPMJ</name>
<dbReference type="Proteomes" id="UP000002668">
    <property type="component" value="Genome"/>
</dbReference>
<protein>
    <submittedName>
        <fullName evidence="1">Predicted protein</fullName>
    </submittedName>
</protein>
<gene>
    <name evidence="1" type="ORF">LEMA_uP017100.1</name>
</gene>
<proteinExistence type="predicted"/>